<dbReference type="SUPFAM" id="SSF50494">
    <property type="entry name" value="Trypsin-like serine proteases"/>
    <property type="match status" value="1"/>
</dbReference>
<comment type="caution">
    <text evidence="7">The sequence shown here is derived from an EMBL/GenBank/DDBJ whole genome shotgun (WGS) entry which is preliminary data.</text>
</comment>
<keyword evidence="8" id="KW-1185">Reference proteome</keyword>
<dbReference type="PANTHER" id="PTHR36234">
    <property type="entry name" value="LYSYL ENDOPEPTIDASE"/>
    <property type="match status" value="1"/>
</dbReference>
<dbReference type="GO" id="GO:0006508">
    <property type="term" value="P:proteolysis"/>
    <property type="evidence" value="ECO:0007669"/>
    <property type="project" value="UniProtKB-KW"/>
</dbReference>
<dbReference type="InterPro" id="IPR009003">
    <property type="entry name" value="Peptidase_S1_PA"/>
</dbReference>
<name>A0A1L9BHW5_9BACT</name>
<evidence type="ECO:0000313" key="8">
    <source>
        <dbReference type="Proteomes" id="UP000182229"/>
    </source>
</evidence>
<dbReference type="Proteomes" id="UP000182229">
    <property type="component" value="Unassembled WGS sequence"/>
</dbReference>
<comment type="similarity">
    <text evidence="1 6">Belongs to the peptidase S1B family.</text>
</comment>
<gene>
    <name evidence="7" type="ORF">BON30_01205</name>
</gene>
<keyword evidence="3" id="KW-0732">Signal</keyword>
<dbReference type="Pfam" id="PF13365">
    <property type="entry name" value="Trypsin_2"/>
    <property type="match status" value="1"/>
</dbReference>
<reference evidence="8" key="1">
    <citation type="submission" date="2016-11" db="EMBL/GenBank/DDBJ databases">
        <authorList>
            <person name="Shukria A."/>
            <person name="Stevens D.C."/>
        </authorList>
    </citation>
    <scope>NUCLEOTIDE SEQUENCE [LARGE SCALE GENOMIC DNA]</scope>
    <source>
        <strain evidence="8">Cbfe23</strain>
    </source>
</reference>
<dbReference type="EC" id="3.4.21.-" evidence="6"/>
<dbReference type="AlphaFoldDB" id="A0A1L9BHW5"/>
<dbReference type="Gene3D" id="2.40.10.10">
    <property type="entry name" value="Trypsin-like serine proteases"/>
    <property type="match status" value="2"/>
</dbReference>
<evidence type="ECO:0000256" key="6">
    <source>
        <dbReference type="RuleBase" id="RU004296"/>
    </source>
</evidence>
<evidence type="ECO:0000313" key="7">
    <source>
        <dbReference type="EMBL" id="OJH41884.1"/>
    </source>
</evidence>
<evidence type="ECO:0000256" key="4">
    <source>
        <dbReference type="ARBA" id="ARBA00022801"/>
    </source>
</evidence>
<dbReference type="PANTHER" id="PTHR36234:SF5">
    <property type="entry name" value="LYSYL ENDOPEPTIDASE"/>
    <property type="match status" value="1"/>
</dbReference>
<dbReference type="GO" id="GO:0008236">
    <property type="term" value="F:serine-type peptidase activity"/>
    <property type="evidence" value="ECO:0007669"/>
    <property type="project" value="UniProtKB-KW"/>
</dbReference>
<protein>
    <recommendedName>
        <fullName evidence="6">Serine protease</fullName>
        <ecNumber evidence="6">3.4.21.-</ecNumber>
    </recommendedName>
</protein>
<evidence type="ECO:0000256" key="1">
    <source>
        <dbReference type="ARBA" id="ARBA00008764"/>
    </source>
</evidence>
<reference evidence="7 8" key="2">
    <citation type="submission" date="2016-12" db="EMBL/GenBank/DDBJ databases">
        <title>Draft Genome Sequence of Cystobacter ferrugineus Strain Cbfe23.</title>
        <authorList>
            <person name="Akbar S."/>
            <person name="Dowd S.E."/>
            <person name="Stevens D.C."/>
        </authorList>
    </citation>
    <scope>NUCLEOTIDE SEQUENCE [LARGE SCALE GENOMIC DNA]</scope>
    <source>
        <strain evidence="7 8">Cbfe23</strain>
    </source>
</reference>
<evidence type="ECO:0000256" key="3">
    <source>
        <dbReference type="ARBA" id="ARBA00022729"/>
    </source>
</evidence>
<evidence type="ECO:0000256" key="5">
    <source>
        <dbReference type="ARBA" id="ARBA00022825"/>
    </source>
</evidence>
<organism evidence="7 8">
    <name type="scientific">Cystobacter ferrugineus</name>
    <dbReference type="NCBI Taxonomy" id="83449"/>
    <lineage>
        <taxon>Bacteria</taxon>
        <taxon>Pseudomonadati</taxon>
        <taxon>Myxococcota</taxon>
        <taxon>Myxococcia</taxon>
        <taxon>Myxococcales</taxon>
        <taxon>Cystobacterineae</taxon>
        <taxon>Archangiaceae</taxon>
        <taxon>Cystobacter</taxon>
    </lineage>
</organism>
<sequence>MPLMGLLCGCNAIPIEEERASDPLNSTRSAVIVGTVNWSSTNSLTEGYPIYNAGKVGYLDIPARATRCTAWLASTDIVITNNHCIADAAQAAGAQVAFNYNDGVSSASYVWYNCSTFLETWPEYDMTALRCGPRNGLTPGQAQGGWLHISTTDAVNNQELYVIHQNCDYYTDAWCSPTKKFSPGRVTHANLTQTDVAYDADTLGGSSGSPVFSSFHHVVALHHLGYGGNSQGRGSYNSGVKASFLRAALYEIGVGWECGNGTCDPNEANDGSCPYDCTALCQAKCSDGVTCCGADGSCPDGLSCW</sequence>
<dbReference type="EMBL" id="MPIN01000001">
    <property type="protein sequence ID" value="OJH41884.1"/>
    <property type="molecule type" value="Genomic_DNA"/>
</dbReference>
<keyword evidence="5 6" id="KW-0720">Serine protease</keyword>
<dbReference type="InterPro" id="IPR008256">
    <property type="entry name" value="Peptidase_S1B"/>
</dbReference>
<keyword evidence="4 6" id="KW-0378">Hydrolase</keyword>
<evidence type="ECO:0000256" key="2">
    <source>
        <dbReference type="ARBA" id="ARBA00022670"/>
    </source>
</evidence>
<dbReference type="InterPro" id="IPR043504">
    <property type="entry name" value="Peptidase_S1_PA_chymotrypsin"/>
</dbReference>
<proteinExistence type="inferred from homology"/>
<dbReference type="PRINTS" id="PR00839">
    <property type="entry name" value="V8PROTEASE"/>
</dbReference>
<accession>A0A1L9BHW5</accession>
<keyword evidence="2 6" id="KW-0645">Protease</keyword>
<dbReference type="STRING" id="83449.BON30_01205"/>